<comment type="caution">
    <text evidence="4">The sequence shown here is derived from an EMBL/GenBank/DDBJ whole genome shotgun (WGS) entry which is preliminary data.</text>
</comment>
<dbReference type="SMART" id="SM00173">
    <property type="entry name" value="RAS"/>
    <property type="match status" value="1"/>
</dbReference>
<accession>A0AAW0AF84</accession>
<dbReference type="PROSITE" id="PS00675">
    <property type="entry name" value="SIGMA54_INTERACT_1"/>
    <property type="match status" value="1"/>
</dbReference>
<dbReference type="InterPro" id="IPR005225">
    <property type="entry name" value="Small_GTP-bd"/>
</dbReference>
<reference evidence="4 5" key="1">
    <citation type="journal article" date="2024" name="J Genomics">
        <title>Draft genome sequencing and assembly of Favolaschia claudopus CIRM-BRFM 2984 isolated from oak limbs.</title>
        <authorList>
            <person name="Navarro D."/>
            <person name="Drula E."/>
            <person name="Chaduli D."/>
            <person name="Cazenave R."/>
            <person name="Ahrendt S."/>
            <person name="Wang J."/>
            <person name="Lipzen A."/>
            <person name="Daum C."/>
            <person name="Barry K."/>
            <person name="Grigoriev I.V."/>
            <person name="Favel A."/>
            <person name="Rosso M.N."/>
            <person name="Martin F."/>
        </authorList>
    </citation>
    <scope>NUCLEOTIDE SEQUENCE [LARGE SCALE GENOMIC DNA]</scope>
    <source>
        <strain evidence="4 5">CIRM-BRFM 2984</strain>
    </source>
</reference>
<dbReference type="Gene3D" id="3.40.50.300">
    <property type="entry name" value="P-loop containing nucleotide triphosphate hydrolases"/>
    <property type="match status" value="1"/>
</dbReference>
<name>A0AAW0AF84_9AGAR</name>
<evidence type="ECO:0000256" key="2">
    <source>
        <dbReference type="ARBA" id="ARBA00022741"/>
    </source>
</evidence>
<sequence length="212" mass="23892">MTTTPSVNASMEYWQIVLLGDSGVGKTKLASQFTLERWVDVYGLSGMEPDYRKQLVVDNRTCIVKILDTSSEEQHQDAREQLIKNGQAFVLIYSVTSRPSFDHIESLHRTVLQLAISLCPTIILVGNKMDAPPDTREVSKNEGEALAQKLGCKFFETSTKTGQNVQRVFHTAIRELRQRQAEKAELAANPNPNPKVKKGLKLRWRKCTCVVM</sequence>
<dbReference type="PRINTS" id="PR00449">
    <property type="entry name" value="RASTRNSFRMNG"/>
</dbReference>
<proteinExistence type="predicted"/>
<evidence type="ECO:0000313" key="5">
    <source>
        <dbReference type="Proteomes" id="UP001362999"/>
    </source>
</evidence>
<dbReference type="PROSITE" id="PS51419">
    <property type="entry name" value="RAB"/>
    <property type="match status" value="1"/>
</dbReference>
<dbReference type="SMART" id="SM00174">
    <property type="entry name" value="RHO"/>
    <property type="match status" value="1"/>
</dbReference>
<evidence type="ECO:0000256" key="1">
    <source>
        <dbReference type="ARBA" id="ARBA00004342"/>
    </source>
</evidence>
<dbReference type="GO" id="GO:0005886">
    <property type="term" value="C:plasma membrane"/>
    <property type="evidence" value="ECO:0007669"/>
    <property type="project" value="UniProtKB-SubCell"/>
</dbReference>
<dbReference type="GO" id="GO:0003924">
    <property type="term" value="F:GTPase activity"/>
    <property type="evidence" value="ECO:0007669"/>
    <property type="project" value="InterPro"/>
</dbReference>
<comment type="subcellular location">
    <subcellularLocation>
        <location evidence="1">Cell membrane</location>
        <topology evidence="1">Lipid-anchor</topology>
        <orientation evidence="1">Cytoplasmic side</orientation>
    </subcellularLocation>
</comment>
<dbReference type="AlphaFoldDB" id="A0AAW0AF84"/>
<dbReference type="InterPro" id="IPR025662">
    <property type="entry name" value="Sigma_54_int_dom_ATP-bd_1"/>
</dbReference>
<keyword evidence="5" id="KW-1185">Reference proteome</keyword>
<keyword evidence="4" id="KW-0378">Hydrolase</keyword>
<evidence type="ECO:0000313" key="4">
    <source>
        <dbReference type="EMBL" id="KAK7007768.1"/>
    </source>
</evidence>
<keyword evidence="3" id="KW-0342">GTP-binding</keyword>
<dbReference type="NCBIfam" id="TIGR00231">
    <property type="entry name" value="small_GTP"/>
    <property type="match status" value="1"/>
</dbReference>
<dbReference type="Pfam" id="PF00071">
    <property type="entry name" value="Ras"/>
    <property type="match status" value="1"/>
</dbReference>
<organism evidence="4 5">
    <name type="scientific">Favolaschia claudopus</name>
    <dbReference type="NCBI Taxonomy" id="2862362"/>
    <lineage>
        <taxon>Eukaryota</taxon>
        <taxon>Fungi</taxon>
        <taxon>Dikarya</taxon>
        <taxon>Basidiomycota</taxon>
        <taxon>Agaricomycotina</taxon>
        <taxon>Agaricomycetes</taxon>
        <taxon>Agaricomycetidae</taxon>
        <taxon>Agaricales</taxon>
        <taxon>Marasmiineae</taxon>
        <taxon>Mycenaceae</taxon>
        <taxon>Favolaschia</taxon>
    </lineage>
</organism>
<dbReference type="InterPro" id="IPR001806">
    <property type="entry name" value="Small_GTPase"/>
</dbReference>
<gene>
    <name evidence="4" type="ORF">R3P38DRAFT_1619505</name>
</gene>
<evidence type="ECO:0000256" key="3">
    <source>
        <dbReference type="ARBA" id="ARBA00023134"/>
    </source>
</evidence>
<dbReference type="InterPro" id="IPR020849">
    <property type="entry name" value="Small_GTPase_Ras-type"/>
</dbReference>
<dbReference type="SUPFAM" id="SSF52540">
    <property type="entry name" value="P-loop containing nucleoside triphosphate hydrolases"/>
    <property type="match status" value="1"/>
</dbReference>
<dbReference type="InterPro" id="IPR027417">
    <property type="entry name" value="P-loop_NTPase"/>
</dbReference>
<dbReference type="GO" id="GO:0007165">
    <property type="term" value="P:signal transduction"/>
    <property type="evidence" value="ECO:0007669"/>
    <property type="project" value="InterPro"/>
</dbReference>
<dbReference type="GO" id="GO:0005525">
    <property type="term" value="F:GTP binding"/>
    <property type="evidence" value="ECO:0007669"/>
    <property type="project" value="UniProtKB-KW"/>
</dbReference>
<keyword evidence="2" id="KW-0547">Nucleotide-binding</keyword>
<dbReference type="PROSITE" id="PS51421">
    <property type="entry name" value="RAS"/>
    <property type="match status" value="1"/>
</dbReference>
<dbReference type="EMBL" id="JAWWNJ010000069">
    <property type="protein sequence ID" value="KAK7007768.1"/>
    <property type="molecule type" value="Genomic_DNA"/>
</dbReference>
<dbReference type="PANTHER" id="PTHR24070">
    <property type="entry name" value="RAS, DI-RAS, AND RHEB FAMILY MEMBERS OF SMALL GTPASE SUPERFAMILY"/>
    <property type="match status" value="1"/>
</dbReference>
<dbReference type="SMART" id="SM00175">
    <property type="entry name" value="RAB"/>
    <property type="match status" value="1"/>
</dbReference>
<protein>
    <submittedName>
        <fullName evidence="4">P-loop containing nucleoside triphosphate hydrolase protein</fullName>
    </submittedName>
</protein>
<dbReference type="Proteomes" id="UP001362999">
    <property type="component" value="Unassembled WGS sequence"/>
</dbReference>